<dbReference type="Proteomes" id="UP001178322">
    <property type="component" value="Chromosome"/>
</dbReference>
<evidence type="ECO:0000313" key="2">
    <source>
        <dbReference type="Proteomes" id="UP001178322"/>
    </source>
</evidence>
<dbReference type="RefSeq" id="WP_283872080.1">
    <property type="nucleotide sequence ID" value="NZ_CP126101.1"/>
</dbReference>
<protein>
    <submittedName>
        <fullName evidence="1">Uncharacterized protein</fullName>
    </submittedName>
</protein>
<sequence length="390" mass="45161">MKKYWRTIVISLVIVATISTYYIQGAMSSKNDVTFKFKTTSGNKEEIENLVLQASYKHGDIYHPLYISKDGSTNPRSRFIIEDLIADPVPLEFEKYIQDYRKFMRGKVFDPSNYFEDEARLIYTDFSVKNRQVLTLQIDILDKQTNDSTSFEVTTSGQANNSWMQVNDVYVKNGEIKILGTSYLYNDEEELHVYTVNENKKELEDDSIIAKSEPDMSSIRIYNDSSKIKNENYYLYKVDKYKNKSEDAESVIISSQAYLHNNLNNEVEEIDIANKLKSEMNSMILHGGEVFIPVHSANGLELNRYNIKKKQWGEPLHFNFPTKANNEEELFLQLTGGKLYSVNRVSDGYSLFIGDLHTGKSLYEGKIIDENRENLNKDFSLTIDQIYSIY</sequence>
<accession>A0AAX3X2W9</accession>
<dbReference type="AlphaFoldDB" id="A0AAX3X2W9"/>
<evidence type="ECO:0000313" key="1">
    <source>
        <dbReference type="EMBL" id="WHY53657.1"/>
    </source>
</evidence>
<gene>
    <name evidence="1" type="ORF">QNH24_10610</name>
</gene>
<name>A0AAX3X2W9_9BACI</name>
<proteinExistence type="predicted"/>
<organism evidence="1 2">
    <name type="scientific">Lysinibacillus pakistanensis</name>
    <dbReference type="NCBI Taxonomy" id="759811"/>
    <lineage>
        <taxon>Bacteria</taxon>
        <taxon>Bacillati</taxon>
        <taxon>Bacillota</taxon>
        <taxon>Bacilli</taxon>
        <taxon>Bacillales</taxon>
        <taxon>Bacillaceae</taxon>
        <taxon>Lysinibacillus</taxon>
    </lineage>
</organism>
<dbReference type="EMBL" id="CP126101">
    <property type="protein sequence ID" value="WHY53657.1"/>
    <property type="molecule type" value="Genomic_DNA"/>
</dbReference>
<reference evidence="1" key="1">
    <citation type="submission" date="2023-05" db="EMBL/GenBank/DDBJ databases">
        <title>Comparative genomics of Bacillaceae isolates and their secondary metabolite potential.</title>
        <authorList>
            <person name="Song L."/>
            <person name="Nielsen L.J."/>
            <person name="Mohite O."/>
            <person name="Xu X."/>
            <person name="Weber T."/>
            <person name="Kovacs A.T."/>
        </authorList>
    </citation>
    <scope>NUCLEOTIDE SEQUENCE</scope>
    <source>
        <strain evidence="1">LY1</strain>
    </source>
</reference>